<organism evidence="1 2">
    <name type="scientific">Rhynchophorus ferrugineus</name>
    <name type="common">Red palm weevil</name>
    <name type="synonym">Curculio ferrugineus</name>
    <dbReference type="NCBI Taxonomy" id="354439"/>
    <lineage>
        <taxon>Eukaryota</taxon>
        <taxon>Metazoa</taxon>
        <taxon>Ecdysozoa</taxon>
        <taxon>Arthropoda</taxon>
        <taxon>Hexapoda</taxon>
        <taxon>Insecta</taxon>
        <taxon>Pterygota</taxon>
        <taxon>Neoptera</taxon>
        <taxon>Endopterygota</taxon>
        <taxon>Coleoptera</taxon>
        <taxon>Polyphaga</taxon>
        <taxon>Cucujiformia</taxon>
        <taxon>Curculionidae</taxon>
        <taxon>Dryophthorinae</taxon>
        <taxon>Rhynchophorus</taxon>
    </lineage>
</organism>
<name>A0A834HPR1_RHYFE</name>
<comment type="caution">
    <text evidence="1">The sequence shown here is derived from an EMBL/GenBank/DDBJ whole genome shotgun (WGS) entry which is preliminary data.</text>
</comment>
<evidence type="ECO:0000313" key="2">
    <source>
        <dbReference type="Proteomes" id="UP000625711"/>
    </source>
</evidence>
<accession>A0A834HPR1</accession>
<dbReference type="AlphaFoldDB" id="A0A834HPR1"/>
<keyword evidence="2" id="KW-1185">Reference proteome</keyword>
<dbReference type="OrthoDB" id="6776032at2759"/>
<evidence type="ECO:0000313" key="1">
    <source>
        <dbReference type="EMBL" id="KAF7265568.1"/>
    </source>
</evidence>
<dbReference type="Proteomes" id="UP000625711">
    <property type="component" value="Unassembled WGS sequence"/>
</dbReference>
<dbReference type="EMBL" id="JAACXV010014605">
    <property type="protein sequence ID" value="KAF7265568.1"/>
    <property type="molecule type" value="Genomic_DNA"/>
</dbReference>
<gene>
    <name evidence="1" type="ORF">GWI33_021022</name>
</gene>
<proteinExistence type="predicted"/>
<reference evidence="1" key="1">
    <citation type="submission" date="2020-08" db="EMBL/GenBank/DDBJ databases">
        <title>Genome sequencing and assembly of the red palm weevil Rhynchophorus ferrugineus.</title>
        <authorList>
            <person name="Dias G.B."/>
            <person name="Bergman C.M."/>
            <person name="Manee M."/>
        </authorList>
    </citation>
    <scope>NUCLEOTIDE SEQUENCE</scope>
    <source>
        <strain evidence="1">AA-2017</strain>
        <tissue evidence="1">Whole larva</tissue>
    </source>
</reference>
<protein>
    <submittedName>
        <fullName evidence="1">Uncharacterized protein</fullName>
    </submittedName>
</protein>
<sequence length="191" mass="22525">MGQMFKHRPSKLLRRKEFESRVWKTSERFTYYYHDKVIFGNQVPVEEEEIIDYIVDGISDRQLLDQIRMLRFCSGTDLPEVFENNALNCNKTSGSNLNKTALGYLATECIKSKRYFGAFYLWRNVTSRSVLNMVVRRRKAKEVKNVIVIRGRNHNLQHQPYLFPISYEVTGKVDHTCEYTLSAMIQYHLLA</sequence>